<comment type="caution">
    <text evidence="4">The sequence shown here is derived from an EMBL/GenBank/DDBJ whole genome shotgun (WGS) entry which is preliminary data.</text>
</comment>
<dbReference type="AlphaFoldDB" id="A0A9X4L120"/>
<dbReference type="EMBL" id="JAPDIA010000009">
    <property type="protein sequence ID" value="MDG0814563.1"/>
    <property type="molecule type" value="Genomic_DNA"/>
</dbReference>
<sequence>MAKAKAKAFMNRINLRLIVIMLLIACIPVGGFGTLIYVRGIAIIEREVNRSSSVALKQIGGEIDDRLFQIEQSAGIVALLPDVAALDAIGRQPLLGTLLTVNSLNNHLQNFSNGNDAVDSIYYYHAAQRTVVSPRIISSIPEEGAVIPGALLDVNWLNGLAQIVSEKRQDAWLPPRLMQVSASYRAPVLTYIKILPVFYDRMEAALIVNVSLAHLKSLMERYPFDTDGGLAIFTEDGVPIVGGGMLKDASPERLSSLLPAGTSEGTRTVRLGPDLGSVYVTAEVTPRNGWTYVMAIPAEKPTRSVVQLKHAILIGTAALMTLALLLSLISYFRIQGPIGRILLLVRRPRELTGDEAPADEHSDFFRRIEAGVSGLIKEMDDVRSQWHERLPLLREHFLLSAVLGRLAPMDDGQNRAGAAGLFGYPSFAALAIRIGTAKEDSRFRQGDERLLGFAIGNIAQELLGDSAVVETVAVNRTIAAILNIPSSWTAVELLHEAEALRSTVATLLKEPVTIGIGRTADSLQLVGQSYQDALHLLEFEWLRSEGGVVSYDSMGIDETGFPPLSVGRGRRSARDGQERKRGGDRGGPRPLPRPADRPAVSLKLHQNDVSSVDGHAREPAAPISHRSFRSAESAQSVRRIVPRAGRRAAAQADARRTAAARGQADRRAALAANAGNSYPYDGLCPCALPGGSVARRSGRPLPGHAFLCQPAVQGTPRREFCRLRGAIPDRARQGAACGSRAQHRPDRAGDRLQQCAAA</sequence>
<evidence type="ECO:0000313" key="5">
    <source>
        <dbReference type="Proteomes" id="UP001153404"/>
    </source>
</evidence>
<dbReference type="InterPro" id="IPR041522">
    <property type="entry name" value="CdaR_GGDEF"/>
</dbReference>
<dbReference type="Proteomes" id="UP001153404">
    <property type="component" value="Unassembled WGS sequence"/>
</dbReference>
<evidence type="ECO:0000256" key="2">
    <source>
        <dbReference type="SAM" id="Phobius"/>
    </source>
</evidence>
<evidence type="ECO:0000259" key="3">
    <source>
        <dbReference type="Pfam" id="PF17853"/>
    </source>
</evidence>
<reference evidence="4" key="1">
    <citation type="submission" date="2022-10" db="EMBL/GenBank/DDBJ databases">
        <title>Comparative genomic analysis of Cohnella hashimotonis sp. nov., isolated from the International Space Station.</title>
        <authorList>
            <person name="Simpson A."/>
            <person name="Venkateswaran K."/>
        </authorList>
    </citation>
    <scope>NUCLEOTIDE SEQUENCE</scope>
    <source>
        <strain evidence="4">DSM 28161</strain>
    </source>
</reference>
<evidence type="ECO:0000256" key="1">
    <source>
        <dbReference type="SAM" id="MobiDB-lite"/>
    </source>
</evidence>
<keyword evidence="2" id="KW-1133">Transmembrane helix</keyword>
<gene>
    <name evidence="4" type="ORF">OMP40_38725</name>
</gene>
<keyword evidence="5" id="KW-1185">Reference proteome</keyword>
<dbReference type="Pfam" id="PF17853">
    <property type="entry name" value="GGDEF_2"/>
    <property type="match status" value="1"/>
</dbReference>
<name>A0A9X4L120_9BACL</name>
<evidence type="ECO:0000313" key="4">
    <source>
        <dbReference type="EMBL" id="MDG0814563.1"/>
    </source>
</evidence>
<organism evidence="4 5">
    <name type="scientific">Cohnella rhizosphaerae</name>
    <dbReference type="NCBI Taxonomy" id="1457232"/>
    <lineage>
        <taxon>Bacteria</taxon>
        <taxon>Bacillati</taxon>
        <taxon>Bacillota</taxon>
        <taxon>Bacilli</taxon>
        <taxon>Bacillales</taxon>
        <taxon>Paenibacillaceae</taxon>
        <taxon>Cohnella</taxon>
    </lineage>
</organism>
<feature type="transmembrane region" description="Helical" evidence="2">
    <location>
        <begin position="311"/>
        <end position="332"/>
    </location>
</feature>
<feature type="domain" description="CdaR GGDEF-like" evidence="3">
    <location>
        <begin position="413"/>
        <end position="538"/>
    </location>
</feature>
<proteinExistence type="predicted"/>
<feature type="region of interest" description="Disordered" evidence="1">
    <location>
        <begin position="731"/>
        <end position="758"/>
    </location>
</feature>
<protein>
    <recommendedName>
        <fullName evidence="3">CdaR GGDEF-like domain-containing protein</fullName>
    </recommendedName>
</protein>
<keyword evidence="2" id="KW-0472">Membrane</keyword>
<keyword evidence="2" id="KW-0812">Transmembrane</keyword>
<accession>A0A9X4L120</accession>
<feature type="region of interest" description="Disordered" evidence="1">
    <location>
        <begin position="560"/>
        <end position="638"/>
    </location>
</feature>
<feature type="compositionally biased region" description="Basic and acidic residues" evidence="1">
    <location>
        <begin position="572"/>
        <end position="587"/>
    </location>
</feature>